<dbReference type="CDD" id="cd04514">
    <property type="entry name" value="Taspase1_like"/>
    <property type="match status" value="2"/>
</dbReference>
<accession>A0A2S4PX47</accession>
<protein>
    <recommendedName>
        <fullName evidence="6">N-terminal nucleophile aminohydrolases (Ntn hydrolases)</fullName>
    </recommendedName>
</protein>
<feature type="region of interest" description="Disordered" evidence="3">
    <location>
        <begin position="87"/>
        <end position="106"/>
    </location>
</feature>
<evidence type="ECO:0000256" key="1">
    <source>
        <dbReference type="PIRSR" id="PIRSR600246-1"/>
    </source>
</evidence>
<evidence type="ECO:0000256" key="3">
    <source>
        <dbReference type="SAM" id="MobiDB-lite"/>
    </source>
</evidence>
<dbReference type="EMBL" id="PEDP01000288">
    <property type="protein sequence ID" value="POS86621.1"/>
    <property type="molecule type" value="Genomic_DNA"/>
</dbReference>
<name>A0A2S4PX47_9PEZI</name>
<dbReference type="Proteomes" id="UP000237438">
    <property type="component" value="Unassembled WGS sequence"/>
</dbReference>
<evidence type="ECO:0000256" key="2">
    <source>
        <dbReference type="PIRSR" id="PIRSR600246-3"/>
    </source>
</evidence>
<dbReference type="InterPro" id="IPR029055">
    <property type="entry name" value="Ntn_hydrolases_N"/>
</dbReference>
<evidence type="ECO:0000313" key="4">
    <source>
        <dbReference type="EMBL" id="POS86621.1"/>
    </source>
</evidence>
<evidence type="ECO:0008006" key="6">
    <source>
        <dbReference type="Google" id="ProtNLM"/>
    </source>
</evidence>
<comment type="caution">
    <text evidence="4">The sequence shown here is derived from an EMBL/GenBank/DDBJ whole genome shotgun (WGS) entry which is preliminary data.</text>
</comment>
<dbReference type="InterPro" id="IPR000246">
    <property type="entry name" value="Peptidase_T2"/>
</dbReference>
<dbReference type="PANTHER" id="PTHR10188:SF8">
    <property type="entry name" value="THREONINE ASPARTASE 1"/>
    <property type="match status" value="1"/>
</dbReference>
<sequence length="655" mass="71808">MRQSNLQGSDTDISTGLQAATHRFQNISQILLESVRKSQDWISNKNDFLLHEALGVWVNLSWLSSSLTSSINYNSVSYLKEQQESGVSSVMDRTTERPSKKKKLPHGRSKNVSAIFVHAGAGFHSTLNEYSHLEACDSAARMAMRILKAGGTAIDAVEAAIKVLEDREITNAGYGSNMAIDGVVECDATIVDHLGRSGACGATAQIKNPINLARIILNESSKTLSLRRVPPNLLVGQGAVDFAWEHGIPVVPYEMLVSKGARDRYIRWREDLKYADRDRQTSNSRKNFEVSKDFELSVKDKEHKDTMQRQEFMKDILDDTWDLGQPISPNSSFNSKAKAKCTSTFESNPQLSPQLQIPGLRLRNYSPNYGSLNRFCHFHGQSGEEDENSIDSLLDSNQVDGDILKISSTSPITDSETLLRVKCKNKLESESYDGTFSSTDNTHNLNRFCAANLYIQRSYNSQELMEPTEDFITDTVGAIAIDSHGHIAAGSSSGGIGMKHRGRVGPAALVGIGSAVIPADEDDDDQICVAAVTSGTGEHMATTMASQKCAERLYHNTRRKKGGADIEATEEEAMESFVLADFMGHPGVRGSNSAGALGVMAVKKTPCGYFFHFAHNTDSFALVSMHSNERDSKCVMSRLGENGNLVMGGRKIRTN</sequence>
<gene>
    <name evidence="4" type="ORF">EPUL_000597</name>
</gene>
<dbReference type="GO" id="GO:0004298">
    <property type="term" value="F:threonine-type endopeptidase activity"/>
    <property type="evidence" value="ECO:0007669"/>
    <property type="project" value="InterPro"/>
</dbReference>
<dbReference type="STRING" id="225359.A0A2S4PX47"/>
<dbReference type="Pfam" id="PF01112">
    <property type="entry name" value="Asparaginase_2"/>
    <property type="match status" value="2"/>
</dbReference>
<dbReference type="SUPFAM" id="SSF56235">
    <property type="entry name" value="N-terminal nucleophile aminohydrolases (Ntn hydrolases)"/>
    <property type="match status" value="1"/>
</dbReference>
<dbReference type="Gene3D" id="3.60.20.30">
    <property type="entry name" value="(Glycosyl)asparaginase"/>
    <property type="match status" value="1"/>
</dbReference>
<dbReference type="OrthoDB" id="77601at2759"/>
<dbReference type="FunFam" id="3.60.20.30:FF:000007">
    <property type="entry name" value="Similar to threonine aspartase"/>
    <property type="match status" value="1"/>
</dbReference>
<feature type="site" description="Cleavage; by autolysis" evidence="2">
    <location>
        <begin position="474"/>
        <end position="475"/>
    </location>
</feature>
<dbReference type="PANTHER" id="PTHR10188">
    <property type="entry name" value="L-ASPARAGINASE"/>
    <property type="match status" value="1"/>
</dbReference>
<dbReference type="InterPro" id="IPR037464">
    <property type="entry name" value="Taspase1"/>
</dbReference>
<dbReference type="GO" id="GO:0005737">
    <property type="term" value="C:cytoplasm"/>
    <property type="evidence" value="ECO:0007669"/>
    <property type="project" value="TreeGrafter"/>
</dbReference>
<dbReference type="AlphaFoldDB" id="A0A2S4PX47"/>
<proteinExistence type="predicted"/>
<evidence type="ECO:0000313" key="5">
    <source>
        <dbReference type="Proteomes" id="UP000237438"/>
    </source>
</evidence>
<keyword evidence="5" id="KW-1185">Reference proteome</keyword>
<reference evidence="4 5" key="1">
    <citation type="submission" date="2017-10" db="EMBL/GenBank/DDBJ databases">
        <title>Development of genomic resources for the powdery mildew, Erysiphe pulchra.</title>
        <authorList>
            <person name="Wadl P.A."/>
            <person name="Mack B.M."/>
            <person name="Moore G."/>
            <person name="Beltz S.B."/>
        </authorList>
    </citation>
    <scope>NUCLEOTIDE SEQUENCE [LARGE SCALE GENOMIC DNA]</scope>
    <source>
        <strain evidence="4">Cflorida</strain>
    </source>
</reference>
<dbReference type="GO" id="GO:0051604">
    <property type="term" value="P:protein maturation"/>
    <property type="evidence" value="ECO:0007669"/>
    <property type="project" value="TreeGrafter"/>
</dbReference>
<feature type="active site" description="Nucleophile" evidence="1">
    <location>
        <position position="475"/>
    </location>
</feature>
<organism evidence="4 5">
    <name type="scientific">Erysiphe pulchra</name>
    <dbReference type="NCBI Taxonomy" id="225359"/>
    <lineage>
        <taxon>Eukaryota</taxon>
        <taxon>Fungi</taxon>
        <taxon>Dikarya</taxon>
        <taxon>Ascomycota</taxon>
        <taxon>Pezizomycotina</taxon>
        <taxon>Leotiomycetes</taxon>
        <taxon>Erysiphales</taxon>
        <taxon>Erysiphaceae</taxon>
        <taxon>Erysiphe</taxon>
    </lineage>
</organism>